<dbReference type="OrthoDB" id="9950002at2"/>
<name>A0A4R5BZL2_9ACTN</name>
<keyword evidence="2" id="KW-1185">Reference proteome</keyword>
<gene>
    <name evidence="1" type="ORF">E1298_13635</name>
</gene>
<reference evidence="1 2" key="1">
    <citation type="submission" date="2019-03" db="EMBL/GenBank/DDBJ databases">
        <title>Draft genome sequences of novel Actinobacteria.</title>
        <authorList>
            <person name="Sahin N."/>
            <person name="Ay H."/>
            <person name="Saygin H."/>
        </authorList>
    </citation>
    <scope>NUCLEOTIDE SEQUENCE [LARGE SCALE GENOMIC DNA]</scope>
    <source>
        <strain evidence="1 2">H3C3</strain>
    </source>
</reference>
<dbReference type="EMBL" id="SMKU01000055">
    <property type="protein sequence ID" value="TDD89832.1"/>
    <property type="molecule type" value="Genomic_DNA"/>
</dbReference>
<dbReference type="Proteomes" id="UP000294513">
    <property type="component" value="Unassembled WGS sequence"/>
</dbReference>
<comment type="caution">
    <text evidence="1">The sequence shown here is derived from an EMBL/GenBank/DDBJ whole genome shotgun (WGS) entry which is preliminary data.</text>
</comment>
<dbReference type="RefSeq" id="WP_131892992.1">
    <property type="nucleotide sequence ID" value="NZ_SMKU01000055.1"/>
</dbReference>
<protein>
    <submittedName>
        <fullName evidence="1">Uncharacterized protein</fullName>
    </submittedName>
</protein>
<sequence>MPSRPSRVTALLPPRVALDEAALTRHEPLLRALHARADGVACGPLLLRRLTPSRAPSAPPAPRLRWHVPAVPFLRLPALRARVGEGPRRKQRP</sequence>
<evidence type="ECO:0000313" key="2">
    <source>
        <dbReference type="Proteomes" id="UP000294513"/>
    </source>
</evidence>
<proteinExistence type="predicted"/>
<organism evidence="1 2">
    <name type="scientific">Actinomadura rubrisoli</name>
    <dbReference type="NCBI Taxonomy" id="2530368"/>
    <lineage>
        <taxon>Bacteria</taxon>
        <taxon>Bacillati</taxon>
        <taxon>Actinomycetota</taxon>
        <taxon>Actinomycetes</taxon>
        <taxon>Streptosporangiales</taxon>
        <taxon>Thermomonosporaceae</taxon>
        <taxon>Actinomadura</taxon>
    </lineage>
</organism>
<accession>A0A4R5BZL2</accession>
<dbReference type="AlphaFoldDB" id="A0A4R5BZL2"/>
<evidence type="ECO:0000313" key="1">
    <source>
        <dbReference type="EMBL" id="TDD89832.1"/>
    </source>
</evidence>